<dbReference type="Proteomes" id="UP000011866">
    <property type="component" value="Chromosome"/>
</dbReference>
<dbReference type="STRING" id="187493.CN03_07785"/>
<sequence>MALNWISEDAYLSKWIGFTNQKLYQVRLLLEQRERLDGPEALLDGLEQGAQYLLYDAYVSYLNELAEMANYRQPVATLEDLLAHTPLVTGEMKEIQFLRADSFSWLTAMLKAVAEQAQPTSSRTIEVDTFDPFGDAASLNSITLLQDNASPASKWLSQLSDLIDAQRENRQES</sequence>
<organism evidence="1 2">
    <name type="scientific">Thalassolituus oleivorans MIL-1</name>
    <dbReference type="NCBI Taxonomy" id="1298593"/>
    <lineage>
        <taxon>Bacteria</taxon>
        <taxon>Pseudomonadati</taxon>
        <taxon>Pseudomonadota</taxon>
        <taxon>Gammaproteobacteria</taxon>
        <taxon>Oceanospirillales</taxon>
        <taxon>Oceanospirillaceae</taxon>
        <taxon>Thalassolituus</taxon>
    </lineage>
</organism>
<protein>
    <submittedName>
        <fullName evidence="1">Uncharacterized protein</fullName>
    </submittedName>
</protein>
<dbReference type="KEGG" id="tol:TOL_2089"/>
<dbReference type="AlphaFoldDB" id="M5DSK9"/>
<gene>
    <name evidence="1" type="ORF">TOL_2089</name>
</gene>
<evidence type="ECO:0000313" key="1">
    <source>
        <dbReference type="EMBL" id="CCU72498.1"/>
    </source>
</evidence>
<accession>M5DSK9</accession>
<dbReference type="HOGENOM" id="CLU_1634577_0_0_6"/>
<keyword evidence="2" id="KW-1185">Reference proteome</keyword>
<name>M5DSK9_9GAMM</name>
<dbReference type="EMBL" id="HF680312">
    <property type="protein sequence ID" value="CCU72498.1"/>
    <property type="molecule type" value="Genomic_DNA"/>
</dbReference>
<proteinExistence type="predicted"/>
<dbReference type="Pfam" id="PF20227">
    <property type="entry name" value="DUF6586"/>
    <property type="match status" value="1"/>
</dbReference>
<evidence type="ECO:0000313" key="2">
    <source>
        <dbReference type="Proteomes" id="UP000011866"/>
    </source>
</evidence>
<reference evidence="1 2" key="1">
    <citation type="journal article" date="2013" name="Genome Announc.">
        <title>Genome Sequence of Thalassolituus oleivorans MIL-1 (DSM 14913T).</title>
        <authorList>
            <person name="Golyshin P.N."/>
            <person name="Werner J."/>
            <person name="Chernikova T.N."/>
            <person name="Tran H."/>
            <person name="Ferrer M."/>
            <person name="Yakimov M.M."/>
            <person name="Teeling H."/>
            <person name="Golyshina O.V."/>
        </authorList>
    </citation>
    <scope>NUCLEOTIDE SEQUENCE [LARGE SCALE GENOMIC DNA]</scope>
    <source>
        <strain evidence="1 2">MIL-1</strain>
    </source>
</reference>
<dbReference type="InterPro" id="IPR046493">
    <property type="entry name" value="DUF6586"/>
</dbReference>